<reference evidence="4 5" key="1">
    <citation type="journal article" date="2023" name="IMA Fungus">
        <title>Comparative genomic study of the Penicillium genus elucidates a diverse pangenome and 15 lateral gene transfer events.</title>
        <authorList>
            <person name="Petersen C."/>
            <person name="Sorensen T."/>
            <person name="Nielsen M.R."/>
            <person name="Sondergaard T.E."/>
            <person name="Sorensen J.L."/>
            <person name="Fitzpatrick D.A."/>
            <person name="Frisvad J.C."/>
            <person name="Nielsen K.L."/>
        </authorList>
    </citation>
    <scope>NUCLEOTIDE SEQUENCE [LARGE SCALE GENOMIC DNA]</scope>
    <source>
        <strain evidence="4 5">IBT 35679</strain>
    </source>
</reference>
<comment type="subunit">
    <text evidence="3">Supercomplex made of cofactors A to E. Cofactors A and D function by capturing and stabilizing tubulin in a quasi-native conformation. Cofactor E binds to the cofactor D-tubulin complex; interaction with cofactor C then causes the release of tubulin polypeptides that are committed to the native state.</text>
</comment>
<keyword evidence="3" id="KW-0963">Cytoplasm</keyword>
<dbReference type="InterPro" id="IPR036126">
    <property type="entry name" value="TBCA_sf"/>
</dbReference>
<evidence type="ECO:0000313" key="5">
    <source>
        <dbReference type="Proteomes" id="UP001220324"/>
    </source>
</evidence>
<comment type="similarity">
    <text evidence="1 3">Belongs to the TBCA family.</text>
</comment>
<keyword evidence="3" id="KW-0206">Cytoskeleton</keyword>
<evidence type="ECO:0000313" key="4">
    <source>
        <dbReference type="EMBL" id="KAJ5552760.1"/>
    </source>
</evidence>
<protein>
    <recommendedName>
        <fullName evidence="3">Tubulin-specific chaperone A</fullName>
    </recommendedName>
</protein>
<dbReference type="GO" id="GO:0007021">
    <property type="term" value="P:tubulin complex assembly"/>
    <property type="evidence" value="ECO:0007669"/>
    <property type="project" value="UniProtKB-UniRule"/>
</dbReference>
<dbReference type="GO" id="GO:0005874">
    <property type="term" value="C:microtubule"/>
    <property type="evidence" value="ECO:0007669"/>
    <property type="project" value="UniProtKB-KW"/>
</dbReference>
<name>A0AAD6GK74_9EURO</name>
<evidence type="ECO:0000256" key="2">
    <source>
        <dbReference type="ARBA" id="ARBA00023186"/>
    </source>
</evidence>
<organism evidence="4 5">
    <name type="scientific">Penicillium frequentans</name>
    <dbReference type="NCBI Taxonomy" id="3151616"/>
    <lineage>
        <taxon>Eukaryota</taxon>
        <taxon>Fungi</taxon>
        <taxon>Dikarya</taxon>
        <taxon>Ascomycota</taxon>
        <taxon>Pezizomycotina</taxon>
        <taxon>Eurotiomycetes</taxon>
        <taxon>Eurotiomycetidae</taxon>
        <taxon>Eurotiales</taxon>
        <taxon>Aspergillaceae</taxon>
        <taxon>Penicillium</taxon>
    </lineage>
</organism>
<evidence type="ECO:0000256" key="3">
    <source>
        <dbReference type="RuleBase" id="RU364030"/>
    </source>
</evidence>
<sequence length="115" mass="12924">MAPRSQLEIVTSSVTRLVKEEASYHRELEQQIERIKKLESSQDDDDENKEFLAKQENMAMEETKKVLPSLNQKIVDSVKELEALIAEESQKGTEGNAAHITAAQEAIAKAKTAER</sequence>
<dbReference type="Pfam" id="PF02970">
    <property type="entry name" value="TBCA"/>
    <property type="match status" value="1"/>
</dbReference>
<keyword evidence="5" id="KW-1185">Reference proteome</keyword>
<dbReference type="GO" id="GO:0048487">
    <property type="term" value="F:beta-tubulin binding"/>
    <property type="evidence" value="ECO:0007669"/>
    <property type="project" value="InterPro"/>
</dbReference>
<dbReference type="GO" id="GO:0007023">
    <property type="term" value="P:post-chaperonin tubulin folding pathway"/>
    <property type="evidence" value="ECO:0007669"/>
    <property type="project" value="UniProtKB-UniRule"/>
</dbReference>
<dbReference type="Gene3D" id="1.20.58.90">
    <property type="match status" value="1"/>
</dbReference>
<dbReference type="PANTHER" id="PTHR21500">
    <property type="entry name" value="TUBULIN-SPECIFIC CHAPERONE A"/>
    <property type="match status" value="1"/>
</dbReference>
<gene>
    <name evidence="4" type="ORF">N7494_002138</name>
</gene>
<dbReference type="Proteomes" id="UP001220324">
    <property type="component" value="Unassembled WGS sequence"/>
</dbReference>
<dbReference type="EMBL" id="JAQIZZ010000002">
    <property type="protein sequence ID" value="KAJ5552760.1"/>
    <property type="molecule type" value="Genomic_DNA"/>
</dbReference>
<proteinExistence type="inferred from homology"/>
<accession>A0AAD6GK74</accession>
<comment type="subcellular location">
    <subcellularLocation>
        <location evidence="3">Cytoplasm</location>
        <location evidence="3">Cytoskeleton</location>
    </subcellularLocation>
</comment>
<comment type="caution">
    <text evidence="4">The sequence shown here is derived from an EMBL/GenBank/DDBJ whole genome shotgun (WGS) entry which is preliminary data.</text>
</comment>
<evidence type="ECO:0000256" key="1">
    <source>
        <dbReference type="ARBA" id="ARBA00006806"/>
    </source>
</evidence>
<keyword evidence="2 3" id="KW-0143">Chaperone</keyword>
<dbReference type="InterPro" id="IPR004226">
    <property type="entry name" value="TBCA"/>
</dbReference>
<dbReference type="SUPFAM" id="SSF46988">
    <property type="entry name" value="Tubulin chaperone cofactor A"/>
    <property type="match status" value="1"/>
</dbReference>
<dbReference type="GO" id="GO:0005829">
    <property type="term" value="C:cytosol"/>
    <property type="evidence" value="ECO:0007669"/>
    <property type="project" value="TreeGrafter"/>
</dbReference>
<keyword evidence="3" id="KW-0493">Microtubule</keyword>
<dbReference type="AlphaFoldDB" id="A0AAD6GK74"/>
<dbReference type="PANTHER" id="PTHR21500:SF0">
    <property type="entry name" value="TUBULIN-SPECIFIC CHAPERONE A"/>
    <property type="match status" value="1"/>
</dbReference>